<evidence type="ECO:0000313" key="4">
    <source>
        <dbReference type="Proteomes" id="UP000824159"/>
    </source>
</evidence>
<dbReference type="InterPro" id="IPR037108">
    <property type="entry name" value="TM1727-like_C_sf"/>
</dbReference>
<reference evidence="3" key="2">
    <citation type="journal article" date="2021" name="PeerJ">
        <title>Extensive microbial diversity within the chicken gut microbiome revealed by metagenomics and culture.</title>
        <authorList>
            <person name="Gilroy R."/>
            <person name="Ravi A."/>
            <person name="Getino M."/>
            <person name="Pursley I."/>
            <person name="Horton D.L."/>
            <person name="Alikhan N.F."/>
            <person name="Baker D."/>
            <person name="Gharbi K."/>
            <person name="Hall N."/>
            <person name="Watson M."/>
            <person name="Adriaenssens E.M."/>
            <person name="Foster-Nyarko E."/>
            <person name="Jarju S."/>
            <person name="Secka A."/>
            <person name="Antonio M."/>
            <person name="Oren A."/>
            <person name="Chaudhuri R.R."/>
            <person name="La Ragione R."/>
            <person name="Hildebrand F."/>
            <person name="Pallen M.J."/>
        </authorList>
    </citation>
    <scope>NUCLEOTIDE SEQUENCE</scope>
    <source>
        <strain evidence="3">CHK176-22527</strain>
    </source>
</reference>
<dbReference type="InterPro" id="IPR018931">
    <property type="entry name" value="DUF2520"/>
</dbReference>
<evidence type="ECO:0000259" key="1">
    <source>
        <dbReference type="Pfam" id="PF01408"/>
    </source>
</evidence>
<dbReference type="InterPro" id="IPR036291">
    <property type="entry name" value="NAD(P)-bd_dom_sf"/>
</dbReference>
<dbReference type="InterPro" id="IPR008927">
    <property type="entry name" value="6-PGluconate_DH-like_C_sf"/>
</dbReference>
<dbReference type="PANTHER" id="PTHR40459">
    <property type="entry name" value="CONSERVED HYPOTHETICAL ALANINE AND LEUCINE RICH PROTEIN"/>
    <property type="match status" value="1"/>
</dbReference>
<dbReference type="Pfam" id="PF10728">
    <property type="entry name" value="DUF2520"/>
    <property type="match status" value="1"/>
</dbReference>
<dbReference type="Gene3D" id="3.40.50.720">
    <property type="entry name" value="NAD(P)-binding Rossmann-like Domain"/>
    <property type="match status" value="1"/>
</dbReference>
<organism evidence="3 4">
    <name type="scientific">Candidatus Allocopromorpha excrementavium</name>
    <dbReference type="NCBI Taxonomy" id="2840741"/>
    <lineage>
        <taxon>Bacteria</taxon>
        <taxon>Bacillati</taxon>
        <taxon>Bacillota</taxon>
        <taxon>Clostridia</taxon>
        <taxon>Eubacteriales</taxon>
        <taxon>Eubacteriaceae</taxon>
        <taxon>Eubacteriaceae incertae sedis</taxon>
        <taxon>Candidatus Allocopromorpha</taxon>
    </lineage>
</organism>
<dbReference type="AlphaFoldDB" id="A0A9D1HBD2"/>
<comment type="caution">
    <text evidence="3">The sequence shown here is derived from an EMBL/GenBank/DDBJ whole genome shotgun (WGS) entry which is preliminary data.</text>
</comment>
<dbReference type="Gene3D" id="1.10.1040.20">
    <property type="entry name" value="ProC-like, C-terminal domain"/>
    <property type="match status" value="1"/>
</dbReference>
<dbReference type="EMBL" id="DVLX01000020">
    <property type="protein sequence ID" value="HIT98881.1"/>
    <property type="molecule type" value="Genomic_DNA"/>
</dbReference>
<name>A0A9D1HBD2_9FIRM</name>
<protein>
    <submittedName>
        <fullName evidence="3">DUF2520 domain-containing protein</fullName>
    </submittedName>
</protein>
<dbReference type="GO" id="GO:0000166">
    <property type="term" value="F:nucleotide binding"/>
    <property type="evidence" value="ECO:0007669"/>
    <property type="project" value="InterPro"/>
</dbReference>
<feature type="domain" description="DUF2520" evidence="2">
    <location>
        <begin position="181"/>
        <end position="293"/>
    </location>
</feature>
<accession>A0A9D1HBD2</accession>
<evidence type="ECO:0000313" key="3">
    <source>
        <dbReference type="EMBL" id="HIT98881.1"/>
    </source>
</evidence>
<reference evidence="3" key="1">
    <citation type="submission" date="2020-10" db="EMBL/GenBank/DDBJ databases">
        <authorList>
            <person name="Gilroy R."/>
        </authorList>
    </citation>
    <scope>NUCLEOTIDE SEQUENCE</scope>
    <source>
        <strain evidence="3">CHK176-22527</strain>
    </source>
</reference>
<dbReference type="PANTHER" id="PTHR40459:SF1">
    <property type="entry name" value="CONSERVED HYPOTHETICAL ALANINE AND LEUCINE RICH PROTEIN"/>
    <property type="match status" value="1"/>
</dbReference>
<dbReference type="InterPro" id="IPR000683">
    <property type="entry name" value="Gfo/Idh/MocA-like_OxRdtase_N"/>
</dbReference>
<feature type="domain" description="Gfo/Idh/MocA-like oxidoreductase N-terminal" evidence="1">
    <location>
        <begin position="1"/>
        <end position="89"/>
    </location>
</feature>
<gene>
    <name evidence="3" type="ORF">IAD12_01315</name>
</gene>
<dbReference type="Proteomes" id="UP000824159">
    <property type="component" value="Unassembled WGS sequence"/>
</dbReference>
<dbReference type="SUPFAM" id="SSF51735">
    <property type="entry name" value="NAD(P)-binding Rossmann-fold domains"/>
    <property type="match status" value="1"/>
</dbReference>
<sequence length="322" mass="35478">MNIGFIGAGKVGCTLGKYFAENDARATAEGAGYVAQGEKFEDRIVLKGYYSLHRHSSQDAARFTGAKPYDSIEDLVGECDMVFITVPDGEISSVWCDISRMDIKGKSICHCSGSLSSAEAFEGIGRTGAFGYSIHPLFAVSDKYSAYSELPGVFFTLEEHEENPILIDEADGKNRELYMLKLTEILESKGNPVRRISSENKCLYHLGAAVASNLVCGLVDMSIELIEKCGFGKNDAVKALAPILKGNMEHTADKGPEKSLTGPVERNDTATVQKHMDAVEGEEREIYRLLSERLVKLAQSRHPNRDYTDMNKILMSEKGRER</sequence>
<proteinExistence type="predicted"/>
<evidence type="ECO:0000259" key="2">
    <source>
        <dbReference type="Pfam" id="PF10728"/>
    </source>
</evidence>
<dbReference type="Pfam" id="PF01408">
    <property type="entry name" value="GFO_IDH_MocA"/>
    <property type="match status" value="1"/>
</dbReference>
<dbReference type="SUPFAM" id="SSF48179">
    <property type="entry name" value="6-phosphogluconate dehydrogenase C-terminal domain-like"/>
    <property type="match status" value="1"/>
</dbReference>